<dbReference type="HOGENOM" id="CLU_083918_2_0_6"/>
<dbReference type="Proteomes" id="UP000030341">
    <property type="component" value="Chromosome 2"/>
</dbReference>
<sequence length="182" mass="19331">MFKHILSCSLLLSAAQVYANTFTLTSNDIANGEMLSTKHVFKGFGCEGENISPHLAWSGAPKETKAFAVFAYDPDAPTGSGWWHWQVTDLPASTSELATGAGSSSSPQLPEGAVQINNDYGVNGFGGACPPKGHGIHRYQFTVFALSKPLGLKETTKSAVAGYMVNANTLAKATIEAVYKRD</sequence>
<dbReference type="CDD" id="cd00865">
    <property type="entry name" value="PEBP_bact_arch"/>
    <property type="match status" value="1"/>
</dbReference>
<organism evidence="2 3">
    <name type="scientific">Pseudoalteromonas piratica</name>
    <dbReference type="NCBI Taxonomy" id="1348114"/>
    <lineage>
        <taxon>Bacteria</taxon>
        <taxon>Pseudomonadati</taxon>
        <taxon>Pseudomonadota</taxon>
        <taxon>Gammaproteobacteria</taxon>
        <taxon>Alteromonadales</taxon>
        <taxon>Pseudoalteromonadaceae</taxon>
        <taxon>Pseudoalteromonas</taxon>
    </lineage>
</organism>
<dbReference type="NCBIfam" id="TIGR00481">
    <property type="entry name" value="YbhB/YbcL family Raf kinase inhibitor-like protein"/>
    <property type="match status" value="1"/>
</dbReference>
<dbReference type="STRING" id="1348114.OM33_17245"/>
<dbReference type="PANTHER" id="PTHR30289:SF1">
    <property type="entry name" value="PEBP (PHOSPHATIDYLETHANOLAMINE-BINDING PROTEIN) FAMILY PROTEIN"/>
    <property type="match status" value="1"/>
</dbReference>
<dbReference type="PANTHER" id="PTHR30289">
    <property type="entry name" value="UNCHARACTERIZED PROTEIN YBCL-RELATED"/>
    <property type="match status" value="1"/>
</dbReference>
<name>A0A0A7EJH6_9GAMM</name>
<dbReference type="InterPro" id="IPR005247">
    <property type="entry name" value="YbhB_YbcL/LppC-like"/>
</dbReference>
<feature type="chain" id="PRO_5002037971" evidence="1">
    <location>
        <begin position="20"/>
        <end position="182"/>
    </location>
</feature>
<evidence type="ECO:0000313" key="2">
    <source>
        <dbReference type="EMBL" id="AIY66850.1"/>
    </source>
</evidence>
<evidence type="ECO:0000256" key="1">
    <source>
        <dbReference type="SAM" id="SignalP"/>
    </source>
</evidence>
<dbReference type="KEGG" id="pseo:OM33_17245"/>
<dbReference type="InterPro" id="IPR036610">
    <property type="entry name" value="PEBP-like_sf"/>
</dbReference>
<dbReference type="InterPro" id="IPR008914">
    <property type="entry name" value="PEBP"/>
</dbReference>
<accession>A0A0A7EJH6</accession>
<evidence type="ECO:0000313" key="3">
    <source>
        <dbReference type="Proteomes" id="UP000030341"/>
    </source>
</evidence>
<keyword evidence="1" id="KW-0732">Signal</keyword>
<dbReference type="eggNOG" id="COG1881">
    <property type="taxonomic scope" value="Bacteria"/>
</dbReference>
<protein>
    <submittedName>
        <fullName evidence="2">Kinase inhibitor</fullName>
    </submittedName>
</protein>
<keyword evidence="3" id="KW-1185">Reference proteome</keyword>
<dbReference type="Pfam" id="PF01161">
    <property type="entry name" value="PBP"/>
    <property type="match status" value="1"/>
</dbReference>
<dbReference type="Gene3D" id="3.90.280.10">
    <property type="entry name" value="PEBP-like"/>
    <property type="match status" value="1"/>
</dbReference>
<reference evidence="2 3" key="1">
    <citation type="submission" date="2014-11" db="EMBL/GenBank/DDBJ databases">
        <title>Complete Genome Sequence of Pseudoalteromonas sp. Strain OCN003 Isolated from Kaneohe Bay, Oahu, Hawaii.</title>
        <authorList>
            <person name="Beurmann S."/>
            <person name="Videau P."/>
            <person name="Ushijima B."/>
            <person name="Smith A.M."/>
            <person name="Aeby G.S."/>
            <person name="Callahan S.M."/>
            <person name="Belcaid M."/>
        </authorList>
    </citation>
    <scope>NUCLEOTIDE SEQUENCE [LARGE SCALE GENOMIC DNA]</scope>
    <source>
        <strain evidence="2 3">OCN003</strain>
    </source>
</reference>
<gene>
    <name evidence="2" type="ORF">OM33_17245</name>
</gene>
<dbReference type="EMBL" id="CP009889">
    <property type="protein sequence ID" value="AIY66850.1"/>
    <property type="molecule type" value="Genomic_DNA"/>
</dbReference>
<dbReference type="OrthoDB" id="9797506at2"/>
<dbReference type="RefSeq" id="WP_040135414.1">
    <property type="nucleotide sequence ID" value="NZ_CP009889.1"/>
</dbReference>
<proteinExistence type="predicted"/>
<dbReference type="AlphaFoldDB" id="A0A0A7EJH6"/>
<dbReference type="SUPFAM" id="SSF49777">
    <property type="entry name" value="PEBP-like"/>
    <property type="match status" value="1"/>
</dbReference>
<feature type="signal peptide" evidence="1">
    <location>
        <begin position="1"/>
        <end position="19"/>
    </location>
</feature>